<evidence type="ECO:0000313" key="10">
    <source>
        <dbReference type="Proteomes" id="UP000675379"/>
    </source>
</evidence>
<protein>
    <submittedName>
        <fullName evidence="9">Aconitate hydratase</fullName>
        <ecNumber evidence="9">4.2.1.3</ecNumber>
    </submittedName>
</protein>
<dbReference type="GO" id="GO:0006099">
    <property type="term" value="P:tricarboxylic acid cycle"/>
    <property type="evidence" value="ECO:0007669"/>
    <property type="project" value="TreeGrafter"/>
</dbReference>
<dbReference type="GO" id="GO:0046872">
    <property type="term" value="F:metal ion binding"/>
    <property type="evidence" value="ECO:0007669"/>
    <property type="project" value="UniProtKB-KW"/>
</dbReference>
<dbReference type="GO" id="GO:0051539">
    <property type="term" value="F:4 iron, 4 sulfur cluster binding"/>
    <property type="evidence" value="ECO:0007669"/>
    <property type="project" value="TreeGrafter"/>
</dbReference>
<keyword evidence="5" id="KW-0408">Iron</keyword>
<evidence type="ECO:0000256" key="5">
    <source>
        <dbReference type="ARBA" id="ARBA00023004"/>
    </source>
</evidence>
<dbReference type="Proteomes" id="UP000675379">
    <property type="component" value="Unassembled WGS sequence"/>
</dbReference>
<evidence type="ECO:0000259" key="7">
    <source>
        <dbReference type="Pfam" id="PF00330"/>
    </source>
</evidence>
<dbReference type="SUPFAM" id="SSF53732">
    <property type="entry name" value="Aconitase iron-sulfur domain"/>
    <property type="match status" value="1"/>
</dbReference>
<dbReference type="AlphaFoldDB" id="A0A941CNM6"/>
<dbReference type="RefSeq" id="WP_211800781.1">
    <property type="nucleotide sequence ID" value="NZ_JAGSCS010000007.1"/>
</dbReference>
<feature type="domain" description="Aconitase A/isopropylmalate dehydratase small subunit swivel" evidence="8">
    <location>
        <begin position="516"/>
        <end position="575"/>
    </location>
</feature>
<dbReference type="InterPro" id="IPR001030">
    <property type="entry name" value="Acoase/IPM_deHydtase_lsu_aba"/>
</dbReference>
<comment type="subunit">
    <text evidence="3">Monomer.</text>
</comment>
<accession>A0A941CNM6</accession>
<evidence type="ECO:0000256" key="2">
    <source>
        <dbReference type="ARBA" id="ARBA00007185"/>
    </source>
</evidence>
<dbReference type="EMBL" id="JAGSCS010000007">
    <property type="protein sequence ID" value="MBR0576035.1"/>
    <property type="molecule type" value="Genomic_DNA"/>
</dbReference>
<proteinExistence type="inferred from homology"/>
<dbReference type="InterPro" id="IPR036008">
    <property type="entry name" value="Aconitase_4Fe-4S_dom"/>
</dbReference>
<feature type="domain" description="Aconitase/3-isopropylmalate dehydratase large subunit alpha/beta/alpha" evidence="7">
    <location>
        <begin position="7"/>
        <end position="407"/>
    </location>
</feature>
<evidence type="ECO:0000256" key="3">
    <source>
        <dbReference type="ARBA" id="ARBA00011245"/>
    </source>
</evidence>
<dbReference type="GO" id="GO:0003994">
    <property type="term" value="F:aconitate hydratase activity"/>
    <property type="evidence" value="ECO:0007669"/>
    <property type="project" value="UniProtKB-EC"/>
</dbReference>
<dbReference type="Gene3D" id="3.30.499.10">
    <property type="entry name" value="Aconitase, domain 3"/>
    <property type="match status" value="2"/>
</dbReference>
<dbReference type="PRINTS" id="PR00415">
    <property type="entry name" value="ACONITASE"/>
</dbReference>
<keyword evidence="6" id="KW-0411">Iron-sulfur</keyword>
<keyword evidence="4" id="KW-0479">Metal-binding</keyword>
<organism evidence="9 10">
    <name type="scientific">Proteiniclasticum sediminis</name>
    <dbReference type="NCBI Taxonomy" id="2804028"/>
    <lineage>
        <taxon>Bacteria</taxon>
        <taxon>Bacillati</taxon>
        <taxon>Bacillota</taxon>
        <taxon>Clostridia</taxon>
        <taxon>Eubacteriales</taxon>
        <taxon>Clostridiaceae</taxon>
        <taxon>Proteiniclasticum</taxon>
    </lineage>
</organism>
<keyword evidence="9" id="KW-0456">Lyase</keyword>
<reference evidence="9" key="1">
    <citation type="submission" date="2021-04" db="EMBL/GenBank/DDBJ databases">
        <title>Proteiniclasticum sedimins sp. nov., an obligate anaerobic bacterium isolated from anaerobic sludge.</title>
        <authorList>
            <person name="Liu J."/>
        </authorList>
    </citation>
    <scope>NUCLEOTIDE SEQUENCE</scope>
    <source>
        <strain evidence="9">BAD-10</strain>
    </source>
</reference>
<gene>
    <name evidence="9" type="ORF">KCG48_06735</name>
</gene>
<dbReference type="NCBIfam" id="NF005558">
    <property type="entry name" value="PRK07229.1"/>
    <property type="match status" value="1"/>
</dbReference>
<dbReference type="EC" id="4.2.1.3" evidence="9"/>
<dbReference type="InterPro" id="IPR018136">
    <property type="entry name" value="Aconitase_4Fe-4S_BS"/>
</dbReference>
<name>A0A941CNM6_9CLOT</name>
<dbReference type="InterPro" id="IPR050926">
    <property type="entry name" value="Aconitase/IPM_isomerase"/>
</dbReference>
<evidence type="ECO:0000313" key="9">
    <source>
        <dbReference type="EMBL" id="MBR0576035.1"/>
    </source>
</evidence>
<evidence type="ECO:0000256" key="1">
    <source>
        <dbReference type="ARBA" id="ARBA00001966"/>
    </source>
</evidence>
<dbReference type="Gene3D" id="3.20.19.10">
    <property type="entry name" value="Aconitase, domain 4"/>
    <property type="match status" value="1"/>
</dbReference>
<comment type="caution">
    <text evidence="9">The sequence shown here is derived from an EMBL/GenBank/DDBJ whole genome shotgun (WGS) entry which is preliminary data.</text>
</comment>
<dbReference type="PROSITE" id="PS00450">
    <property type="entry name" value="ACONITASE_1"/>
    <property type="match status" value="1"/>
</dbReference>
<dbReference type="InterPro" id="IPR015928">
    <property type="entry name" value="Aconitase/3IPM_dehydase_swvl"/>
</dbReference>
<dbReference type="Pfam" id="PF00694">
    <property type="entry name" value="Aconitase_C"/>
    <property type="match status" value="1"/>
</dbReference>
<keyword evidence="10" id="KW-1185">Reference proteome</keyword>
<dbReference type="InterPro" id="IPR000573">
    <property type="entry name" value="AconitaseA/IPMdHydase_ssu_swvl"/>
</dbReference>
<dbReference type="Pfam" id="PF00330">
    <property type="entry name" value="Aconitase"/>
    <property type="match status" value="1"/>
</dbReference>
<dbReference type="PANTHER" id="PTHR43160">
    <property type="entry name" value="ACONITATE HYDRATASE B"/>
    <property type="match status" value="1"/>
</dbReference>
<dbReference type="SUPFAM" id="SSF52016">
    <property type="entry name" value="LeuD/IlvD-like"/>
    <property type="match status" value="1"/>
</dbReference>
<comment type="cofactor">
    <cofactor evidence="1">
        <name>[4Fe-4S] cluster</name>
        <dbReference type="ChEBI" id="CHEBI:49883"/>
    </cofactor>
</comment>
<evidence type="ECO:0000256" key="6">
    <source>
        <dbReference type="ARBA" id="ARBA00023014"/>
    </source>
</evidence>
<dbReference type="GO" id="GO:0005829">
    <property type="term" value="C:cytosol"/>
    <property type="evidence" value="ECO:0007669"/>
    <property type="project" value="TreeGrafter"/>
</dbReference>
<dbReference type="InterPro" id="IPR015931">
    <property type="entry name" value="Acnase/IPM_dHydase_lsu_aba_1/3"/>
</dbReference>
<dbReference type="PANTHER" id="PTHR43160:SF3">
    <property type="entry name" value="ACONITATE HYDRATASE, MITOCHONDRIAL"/>
    <property type="match status" value="1"/>
</dbReference>
<evidence type="ECO:0000256" key="4">
    <source>
        <dbReference type="ARBA" id="ARBA00022723"/>
    </source>
</evidence>
<evidence type="ECO:0000259" key="8">
    <source>
        <dbReference type="Pfam" id="PF00694"/>
    </source>
</evidence>
<sequence length="647" mass="69979">MGLTLTEKILQHAVKNENLTRGSRIGLYADQTLSHDLNVIMTYLALENMGLEKKKVPEAFQYVDHNMIQADFKNADDHRYIQGMAEKLGITLAKSGSGICHFMHLEHYAKPGKVLIGGDSHVPACGGVGSFGLGVGGFDNALAIAGEPVYISMPKIVRVTLTGELQPFVSAKNVVLELLRRVGVKGGVGKVFEYSGEGVLTLNVSERATITNMGTETGATSSLFPSDEETLKWLKAFGREEDYVPLSADVDARYDEDIYIDLTVLEPLIALPSLPDKVVRVREVEGTPIDQVMIGSCTNTSAQDLLQVAKILEGMDVASSVELGIYPSSRTVIRELLKSPAYRSLVTAGARIFEPSCGGCNGCGFAPATGAISLRTTPRNFPGRSGTKNDQVYLTAPETAAASALRGVITDPRDLGKKPAVYTLPERFDDHQKDYLHFPGNPQAQIIKGSNITPIPEFGTLPDTVSLPVVLKTGDDITTDIICPAGALYLPIRSNIPEISKVSFHLVDPTFHDRAKALQGSILVTGANYGQGSSREQAAIIPRYLGIQAILAKSFARLHLANLVNWGVLPLIFQKDQDYEAILPQDVLQIENTGELQEGQLVLVRNLTQGTAFFVNLPLFQEDIDALKHGGTVNAVKYKLQAEGARA</sequence>
<comment type="similarity">
    <text evidence="2">Belongs to the aconitase/IPM isomerase family.</text>
</comment>